<reference evidence="3" key="1">
    <citation type="journal article" date="2020" name="New Phytol.">
        <title>Comparative genomics reveals dynamic genome evolution in host specialist ectomycorrhizal fungi.</title>
        <authorList>
            <person name="Lofgren L.A."/>
            <person name="Nguyen N.H."/>
            <person name="Vilgalys R."/>
            <person name="Ruytinx J."/>
            <person name="Liao H.L."/>
            <person name="Branco S."/>
            <person name="Kuo A."/>
            <person name="LaButti K."/>
            <person name="Lipzen A."/>
            <person name="Andreopoulos W."/>
            <person name="Pangilinan J."/>
            <person name="Riley R."/>
            <person name="Hundley H."/>
            <person name="Na H."/>
            <person name="Barry K."/>
            <person name="Grigoriev I.V."/>
            <person name="Stajich J.E."/>
            <person name="Kennedy P.G."/>
        </authorList>
    </citation>
    <scope>NUCLEOTIDE SEQUENCE</scope>
    <source>
        <strain evidence="3">FC203</strain>
    </source>
</reference>
<evidence type="ECO:0000313" key="3">
    <source>
        <dbReference type="EMBL" id="KAG1893537.1"/>
    </source>
</evidence>
<sequence length="402" mass="45406">MSASGHDSGSPPSGMISLHVPTSPQARAKRRIATLMEEVELLKQDKATKQRKTTYYVSQGREIRRLVALYTPIEDLIAENDRRCEYEDTSGVSTVEQDRLQRSYVKLVKALPWIHDKIASLDDEESEDMLKKLKRGADSARGDDTGTLKELVASWVNIEFRPTPLISTNDKHHRGFVNDTCVIFRILYCLHLYVADTMRSNVKAGIRDRTTAFIVSENSWPLFMYQNCAADAGNLEHGLMKSKLLVMGLKALFTSPSSASEMDGEGQGTDIIENNRRARRQDQAKVKTCVASIIGMRKVTPRAIAYTACQIRFALSSITSWRNVDGDFDYEIFWTNIVDFFEDAPGPAVRARVNELLEWWTRKVFGRNHRQDLTSDVISRMSVRTLAAQRLAMEDAALDSDS</sequence>
<evidence type="ECO:0000313" key="4">
    <source>
        <dbReference type="Proteomes" id="UP001195769"/>
    </source>
</evidence>
<evidence type="ECO:0000256" key="1">
    <source>
        <dbReference type="SAM" id="Coils"/>
    </source>
</evidence>
<keyword evidence="1" id="KW-0175">Coiled coil</keyword>
<organism evidence="3 4">
    <name type="scientific">Suillus fuscotomentosus</name>
    <dbReference type="NCBI Taxonomy" id="1912939"/>
    <lineage>
        <taxon>Eukaryota</taxon>
        <taxon>Fungi</taxon>
        <taxon>Dikarya</taxon>
        <taxon>Basidiomycota</taxon>
        <taxon>Agaricomycotina</taxon>
        <taxon>Agaricomycetes</taxon>
        <taxon>Agaricomycetidae</taxon>
        <taxon>Boletales</taxon>
        <taxon>Suillineae</taxon>
        <taxon>Suillaceae</taxon>
        <taxon>Suillus</taxon>
    </lineage>
</organism>
<gene>
    <name evidence="3" type="ORF">F5891DRAFT_1196249</name>
</gene>
<dbReference type="EMBL" id="JABBWK010000096">
    <property type="protein sequence ID" value="KAG1893537.1"/>
    <property type="molecule type" value="Genomic_DNA"/>
</dbReference>
<dbReference type="Pfam" id="PF20414">
    <property type="entry name" value="DUF6698"/>
    <property type="match status" value="1"/>
</dbReference>
<dbReference type="InterPro" id="IPR046521">
    <property type="entry name" value="DUF6698"/>
</dbReference>
<evidence type="ECO:0000256" key="2">
    <source>
        <dbReference type="SAM" id="MobiDB-lite"/>
    </source>
</evidence>
<proteinExistence type="predicted"/>
<dbReference type="RefSeq" id="XP_041219113.1">
    <property type="nucleotide sequence ID" value="XM_041368268.1"/>
</dbReference>
<comment type="caution">
    <text evidence="3">The sequence shown here is derived from an EMBL/GenBank/DDBJ whole genome shotgun (WGS) entry which is preliminary data.</text>
</comment>
<feature type="compositionally biased region" description="Polar residues" evidence="2">
    <location>
        <begin position="1"/>
        <end position="11"/>
    </location>
</feature>
<dbReference type="Proteomes" id="UP001195769">
    <property type="component" value="Unassembled WGS sequence"/>
</dbReference>
<feature type="coiled-coil region" evidence="1">
    <location>
        <begin position="25"/>
        <end position="52"/>
    </location>
</feature>
<feature type="region of interest" description="Disordered" evidence="2">
    <location>
        <begin position="1"/>
        <end position="23"/>
    </location>
</feature>
<name>A0AAD4DTH6_9AGAM</name>
<accession>A0AAD4DTH6</accession>
<dbReference type="GeneID" id="64662566"/>
<protein>
    <submittedName>
        <fullName evidence="3">Uncharacterized protein</fullName>
    </submittedName>
</protein>
<keyword evidence="4" id="KW-1185">Reference proteome</keyword>
<dbReference type="AlphaFoldDB" id="A0AAD4DTH6"/>